<feature type="domain" description="Aminotransferase class I/classII large" evidence="15">
    <location>
        <begin position="88"/>
        <end position="356"/>
    </location>
</feature>
<evidence type="ECO:0000256" key="2">
    <source>
        <dbReference type="ARBA" id="ARBA00004760"/>
    </source>
</evidence>
<dbReference type="Gene3D" id="3.40.640.10">
    <property type="entry name" value="Type I PLP-dependent aspartate aminotransferase-like (Major domain)"/>
    <property type="match status" value="1"/>
</dbReference>
<sequence>MILVDMFDMAGWWTLIVSLQVIIISAYYFWSKKKSKDDDPLSKGVPTNWKPLPIVEYDVAVEEPPLMGKIDENVLNVGATSFLCLHKEESIMNGALKALDKYGVGSCGPRGFYGTIDVHLDLEERLAKFLEVDETCVYSYGFSTIASAIPSYAKRRDIVFADECVWFAIQKGLDASRSTVRYFKHNNADDLEKMLAEALSKKELNPRRRAFLVIESIYYNTGEMCPLKRLVQLARQYKLRILLDESLTIGVVGKYGRGITELLDIPRGEIDLIVGSLEHSFATVGGFCAGTNFIVEHQRLSGLGYCFSASLPPMLTQAAINALDIIEERPNIIEELNIVSKKLNGALSKLKYFRFRGDEISPIKHIYLNKEDLTDRLKHSYLRNIANYCLEKGVALAVAAYLRDVEVNCPEPSIRLAASRKLTDENISLICSLLDEAYEKVGPKPELQAI</sequence>
<name>A0A8S0YMQ8_ARCPL</name>
<dbReference type="OrthoDB" id="376357at2759"/>
<keyword evidence="14" id="KW-0812">Transmembrane</keyword>
<evidence type="ECO:0000256" key="11">
    <source>
        <dbReference type="ARBA" id="ARBA00041066"/>
    </source>
</evidence>
<accession>A0A8S0YMQ8</accession>
<evidence type="ECO:0000256" key="4">
    <source>
        <dbReference type="ARBA" id="ARBA00008392"/>
    </source>
</evidence>
<comment type="pathway">
    <text evidence="2">Lipid metabolism; sphingolipid metabolism.</text>
</comment>
<protein>
    <recommendedName>
        <fullName evidence="11">Serine palmitoyltransferase 1</fullName>
        <ecNumber evidence="5">2.3.1.50</ecNumber>
    </recommendedName>
    <alternativeName>
        <fullName evidence="12">Long chain base biosynthesis protein 1</fullName>
    </alternativeName>
    <alternativeName>
        <fullName evidence="13">Serine-palmitoyl-CoA transferase 1</fullName>
    </alternativeName>
</protein>
<dbReference type="InterPro" id="IPR050087">
    <property type="entry name" value="AON_synthase_class-II"/>
</dbReference>
<evidence type="ECO:0000256" key="6">
    <source>
        <dbReference type="ARBA" id="ARBA00022679"/>
    </source>
</evidence>
<keyword evidence="7" id="KW-0663">Pyridoxal phosphate</keyword>
<dbReference type="InterPro" id="IPR004839">
    <property type="entry name" value="Aminotransferase_I/II_large"/>
</dbReference>
<keyword evidence="10" id="KW-0012">Acyltransferase</keyword>
<evidence type="ECO:0000256" key="9">
    <source>
        <dbReference type="ARBA" id="ARBA00023098"/>
    </source>
</evidence>
<dbReference type="Gene3D" id="3.90.1150.10">
    <property type="entry name" value="Aspartate Aminotransferase, domain 1"/>
    <property type="match status" value="1"/>
</dbReference>
<evidence type="ECO:0000256" key="7">
    <source>
        <dbReference type="ARBA" id="ARBA00022898"/>
    </source>
</evidence>
<evidence type="ECO:0000313" key="16">
    <source>
        <dbReference type="EMBL" id="CAB3220307.1"/>
    </source>
</evidence>
<reference evidence="16 17" key="1">
    <citation type="submission" date="2020-04" db="EMBL/GenBank/DDBJ databases">
        <authorList>
            <person name="Wallbank WR R."/>
            <person name="Pardo Diaz C."/>
            <person name="Kozak K."/>
            <person name="Martin S."/>
            <person name="Jiggins C."/>
            <person name="Moest M."/>
            <person name="Warren A I."/>
            <person name="Byers J.R.P. K."/>
            <person name="Montejo-Kovacevich G."/>
            <person name="Yen C E."/>
        </authorList>
    </citation>
    <scope>NUCLEOTIDE SEQUENCE [LARGE SCALE GENOMIC DNA]</scope>
</reference>
<evidence type="ECO:0000256" key="14">
    <source>
        <dbReference type="SAM" id="Phobius"/>
    </source>
</evidence>
<dbReference type="InterPro" id="IPR015421">
    <property type="entry name" value="PyrdxlP-dep_Trfase_major"/>
</dbReference>
<dbReference type="Proteomes" id="UP000494256">
    <property type="component" value="Unassembled WGS sequence"/>
</dbReference>
<dbReference type="InterPro" id="IPR015424">
    <property type="entry name" value="PyrdxlP-dep_Trfase"/>
</dbReference>
<dbReference type="Pfam" id="PF00155">
    <property type="entry name" value="Aminotran_1_2"/>
    <property type="match status" value="1"/>
</dbReference>
<comment type="pathway">
    <text evidence="3">Sphingolipid metabolism.</text>
</comment>
<dbReference type="GO" id="GO:0004758">
    <property type="term" value="F:serine C-palmitoyltransferase activity"/>
    <property type="evidence" value="ECO:0007669"/>
    <property type="project" value="UniProtKB-EC"/>
</dbReference>
<dbReference type="PANTHER" id="PTHR13693">
    <property type="entry name" value="CLASS II AMINOTRANSFERASE/8-AMINO-7-OXONONANOATE SYNTHASE"/>
    <property type="match status" value="1"/>
</dbReference>
<dbReference type="AlphaFoldDB" id="A0A8S0YMQ8"/>
<evidence type="ECO:0000256" key="5">
    <source>
        <dbReference type="ARBA" id="ARBA00013220"/>
    </source>
</evidence>
<evidence type="ECO:0000256" key="3">
    <source>
        <dbReference type="ARBA" id="ARBA00004991"/>
    </source>
</evidence>
<evidence type="ECO:0000313" key="17">
    <source>
        <dbReference type="Proteomes" id="UP000494256"/>
    </source>
</evidence>
<keyword evidence="14" id="KW-0472">Membrane</keyword>
<evidence type="ECO:0000256" key="1">
    <source>
        <dbReference type="ARBA" id="ARBA00001933"/>
    </source>
</evidence>
<evidence type="ECO:0000259" key="15">
    <source>
        <dbReference type="Pfam" id="PF00155"/>
    </source>
</evidence>
<comment type="cofactor">
    <cofactor evidence="1">
        <name>pyridoxal 5'-phosphate</name>
        <dbReference type="ChEBI" id="CHEBI:597326"/>
    </cofactor>
</comment>
<dbReference type="PANTHER" id="PTHR13693:SF2">
    <property type="entry name" value="SERINE PALMITOYLTRANSFERASE 1"/>
    <property type="match status" value="1"/>
</dbReference>
<dbReference type="GO" id="GO:0046513">
    <property type="term" value="P:ceramide biosynthetic process"/>
    <property type="evidence" value="ECO:0007669"/>
    <property type="project" value="TreeGrafter"/>
</dbReference>
<keyword evidence="9" id="KW-0443">Lipid metabolism</keyword>
<dbReference type="GO" id="GO:0005783">
    <property type="term" value="C:endoplasmic reticulum"/>
    <property type="evidence" value="ECO:0007669"/>
    <property type="project" value="TreeGrafter"/>
</dbReference>
<dbReference type="SUPFAM" id="SSF53383">
    <property type="entry name" value="PLP-dependent transferases"/>
    <property type="match status" value="1"/>
</dbReference>
<comment type="caution">
    <text evidence="16">The sequence shown here is derived from an EMBL/GenBank/DDBJ whole genome shotgun (WGS) entry which is preliminary data.</text>
</comment>
<dbReference type="EMBL" id="CADEBD010000037">
    <property type="protein sequence ID" value="CAB3220307.1"/>
    <property type="molecule type" value="Genomic_DNA"/>
</dbReference>
<keyword evidence="8" id="KW-0746">Sphingolipid metabolism</keyword>
<evidence type="ECO:0000256" key="10">
    <source>
        <dbReference type="ARBA" id="ARBA00023315"/>
    </source>
</evidence>
<comment type="similarity">
    <text evidence="4">Belongs to the class-II pyridoxal-phosphate-dependent aminotransferase family.</text>
</comment>
<evidence type="ECO:0000256" key="13">
    <source>
        <dbReference type="ARBA" id="ARBA00042649"/>
    </source>
</evidence>
<gene>
    <name evidence="16" type="ORF">APLA_LOCUS255</name>
</gene>
<dbReference type="GO" id="GO:0016020">
    <property type="term" value="C:membrane"/>
    <property type="evidence" value="ECO:0007669"/>
    <property type="project" value="GOC"/>
</dbReference>
<organism evidence="16 17">
    <name type="scientific">Arctia plantaginis</name>
    <name type="common">Wood tiger moth</name>
    <name type="synonym">Phalaena plantaginis</name>
    <dbReference type="NCBI Taxonomy" id="874455"/>
    <lineage>
        <taxon>Eukaryota</taxon>
        <taxon>Metazoa</taxon>
        <taxon>Ecdysozoa</taxon>
        <taxon>Arthropoda</taxon>
        <taxon>Hexapoda</taxon>
        <taxon>Insecta</taxon>
        <taxon>Pterygota</taxon>
        <taxon>Neoptera</taxon>
        <taxon>Endopterygota</taxon>
        <taxon>Lepidoptera</taxon>
        <taxon>Glossata</taxon>
        <taxon>Ditrysia</taxon>
        <taxon>Noctuoidea</taxon>
        <taxon>Erebidae</taxon>
        <taxon>Arctiinae</taxon>
        <taxon>Arctia</taxon>
    </lineage>
</organism>
<evidence type="ECO:0000256" key="12">
    <source>
        <dbReference type="ARBA" id="ARBA00041765"/>
    </source>
</evidence>
<dbReference type="EC" id="2.3.1.50" evidence="5"/>
<feature type="transmembrane region" description="Helical" evidence="14">
    <location>
        <begin position="12"/>
        <end position="30"/>
    </location>
</feature>
<dbReference type="GO" id="GO:0030170">
    <property type="term" value="F:pyridoxal phosphate binding"/>
    <property type="evidence" value="ECO:0007669"/>
    <property type="project" value="InterPro"/>
</dbReference>
<evidence type="ECO:0000256" key="8">
    <source>
        <dbReference type="ARBA" id="ARBA00022919"/>
    </source>
</evidence>
<proteinExistence type="inferred from homology"/>
<dbReference type="GO" id="GO:0046512">
    <property type="term" value="P:sphingosine biosynthetic process"/>
    <property type="evidence" value="ECO:0007669"/>
    <property type="project" value="TreeGrafter"/>
</dbReference>
<dbReference type="InterPro" id="IPR015422">
    <property type="entry name" value="PyrdxlP-dep_Trfase_small"/>
</dbReference>
<keyword evidence="6" id="KW-0808">Transferase</keyword>
<keyword evidence="14" id="KW-1133">Transmembrane helix</keyword>